<dbReference type="EMBL" id="JH658671">
    <property type="protein sequence ID" value="EXK76873.1"/>
    <property type="molecule type" value="Genomic_DNA"/>
</dbReference>
<organism evidence="1 2">
    <name type="scientific">Fusarium oxysporum f. sp. raphani 54005</name>
    <dbReference type="NCBI Taxonomy" id="1089458"/>
    <lineage>
        <taxon>Eukaryota</taxon>
        <taxon>Fungi</taxon>
        <taxon>Dikarya</taxon>
        <taxon>Ascomycota</taxon>
        <taxon>Pezizomycotina</taxon>
        <taxon>Sordariomycetes</taxon>
        <taxon>Hypocreomycetidae</taxon>
        <taxon>Hypocreales</taxon>
        <taxon>Nectriaceae</taxon>
        <taxon>Fusarium</taxon>
        <taxon>Fusarium oxysporum species complex</taxon>
    </lineage>
</organism>
<dbReference type="AlphaFoldDB" id="X0BDH1"/>
<dbReference type="Proteomes" id="UP000030663">
    <property type="component" value="Unassembled WGS sequence"/>
</dbReference>
<dbReference type="HOGENOM" id="CLU_1602804_0_0_1"/>
<reference evidence="1 2" key="1">
    <citation type="submission" date="2011-11" db="EMBL/GenBank/DDBJ databases">
        <title>The Genome Sequence of Fusarium oxysporum PHW815.</title>
        <authorList>
            <consortium name="The Broad Institute Genome Sequencing Platform"/>
            <person name="Ma L.-J."/>
            <person name="Gale L.R."/>
            <person name="Schwartz D.C."/>
            <person name="Zhou S."/>
            <person name="Corby-Kistler H."/>
            <person name="Young S.K."/>
            <person name="Zeng Q."/>
            <person name="Gargeya S."/>
            <person name="Fitzgerald M."/>
            <person name="Haas B."/>
            <person name="Abouelleil A."/>
            <person name="Alvarado L."/>
            <person name="Arachchi H.M."/>
            <person name="Berlin A."/>
            <person name="Brown A."/>
            <person name="Chapman S.B."/>
            <person name="Chen Z."/>
            <person name="Dunbar C."/>
            <person name="Freedman E."/>
            <person name="Gearin G."/>
            <person name="Goldberg J."/>
            <person name="Griggs A."/>
            <person name="Gujja S."/>
            <person name="Heiman D."/>
            <person name="Howarth C."/>
            <person name="Larson L."/>
            <person name="Lui A."/>
            <person name="MacDonald P.J.P."/>
            <person name="Montmayeur A."/>
            <person name="Murphy C."/>
            <person name="Neiman D."/>
            <person name="Pearson M."/>
            <person name="Priest M."/>
            <person name="Roberts A."/>
            <person name="Saif S."/>
            <person name="Shea T."/>
            <person name="Shenoy N."/>
            <person name="Sisk P."/>
            <person name="Stolte C."/>
            <person name="Sykes S."/>
            <person name="Wortman J."/>
            <person name="Nusbaum C."/>
            <person name="Birren B."/>
        </authorList>
    </citation>
    <scope>NUCLEOTIDE SEQUENCE [LARGE SCALE GENOMIC DNA]</scope>
    <source>
        <strain evidence="1 2">54005</strain>
    </source>
</reference>
<name>X0BDH1_FUSOX</name>
<sequence>MTGRWILPKRREFDLPYVKRTYSTNSKSLEKDGWVDSVIDRIDLIYNPDQLLDNNPVDKEYEVYTHCKLVMQTQCFGGANSRFYLNKDNGTSYSWRDTVCEKWQAKNDSIMAGPSSPFSKQDRRLLWGSYGDWNLGKQEVWECYYEDADKYQKLGRARGKADPNGT</sequence>
<keyword evidence="2" id="KW-1185">Reference proteome</keyword>
<protein>
    <submittedName>
        <fullName evidence="1">Uncharacterized protein</fullName>
    </submittedName>
</protein>
<proteinExistence type="predicted"/>
<evidence type="ECO:0000313" key="1">
    <source>
        <dbReference type="EMBL" id="EXK76873.1"/>
    </source>
</evidence>
<accession>X0BDH1</accession>
<gene>
    <name evidence="1" type="ORF">FOQG_18394</name>
</gene>
<evidence type="ECO:0000313" key="2">
    <source>
        <dbReference type="Proteomes" id="UP000030663"/>
    </source>
</evidence>